<dbReference type="Gene3D" id="1.10.3820.10">
    <property type="entry name" value="Di-heme elbow motif domain"/>
    <property type="match status" value="1"/>
</dbReference>
<dbReference type="Pfam" id="PF03264">
    <property type="entry name" value="Cytochrom_NNT"/>
    <property type="match status" value="1"/>
</dbReference>
<keyword evidence="6 15" id="KW-0812">Transmembrane</keyword>
<feature type="binding site" description="covalent" evidence="13">
    <location>
        <position position="116"/>
    </location>
    <ligand>
        <name>heme</name>
        <dbReference type="ChEBI" id="CHEBI:30413"/>
        <label>3</label>
    </ligand>
</feature>
<gene>
    <name evidence="17" type="ORF">SAMN04490178_10453</name>
</gene>
<comment type="PTM">
    <text evidence="12">Binds 4 heme groups per subunit.</text>
</comment>
<feature type="binding site" description="covalent" evidence="13">
    <location>
        <position position="136"/>
    </location>
    <ligand>
        <name>heme</name>
        <dbReference type="ChEBI" id="CHEBI:30413"/>
        <label>4</label>
    </ligand>
</feature>
<dbReference type="PANTHER" id="PTHR30333:SF1">
    <property type="entry name" value="CYTOCHROME C-TYPE PROTEIN NAPC"/>
    <property type="match status" value="1"/>
</dbReference>
<evidence type="ECO:0000256" key="6">
    <source>
        <dbReference type="ARBA" id="ARBA00022692"/>
    </source>
</evidence>
<keyword evidence="18" id="KW-1185">Reference proteome</keyword>
<feature type="binding site" description="covalent" evidence="13">
    <location>
        <position position="45"/>
    </location>
    <ligand>
        <name>heme</name>
        <dbReference type="ChEBI" id="CHEBI:30413"/>
        <label>1</label>
    </ligand>
</feature>
<dbReference type="InterPro" id="IPR024717">
    <property type="entry name" value="NapC/NirT/NrfH"/>
</dbReference>
<feature type="binding site" description="axial binding residue" evidence="14">
    <location>
        <position position="140"/>
    </location>
    <ligand>
        <name>heme</name>
        <dbReference type="ChEBI" id="CHEBI:30413"/>
        <label>4</label>
    </ligand>
    <ligandPart>
        <name>Fe</name>
        <dbReference type="ChEBI" id="CHEBI:18248"/>
    </ligandPart>
</feature>
<feature type="binding site" description="axial binding residue" evidence="14">
    <location>
        <position position="120"/>
    </location>
    <ligand>
        <name>heme</name>
        <dbReference type="ChEBI" id="CHEBI:30413"/>
        <label>3</label>
    </ligand>
    <ligandPart>
        <name>Fe</name>
        <dbReference type="ChEBI" id="CHEBI:18248"/>
    </ligandPart>
</feature>
<feature type="domain" description="NapC/NirT cytochrome c N-terminal" evidence="16">
    <location>
        <begin position="12"/>
        <end position="145"/>
    </location>
</feature>
<feature type="binding site" description="covalent" evidence="13">
    <location>
        <position position="68"/>
    </location>
    <ligand>
        <name>heme</name>
        <dbReference type="ChEBI" id="CHEBI:30413"/>
        <label>2</label>
    </ligand>
</feature>
<keyword evidence="5 12" id="KW-0349">Heme</keyword>
<comment type="subcellular location">
    <subcellularLocation>
        <location evidence="1">Cell membrane</location>
        <topology evidence="1">Single-pass membrane protein</topology>
    </subcellularLocation>
</comment>
<dbReference type="AlphaFoldDB" id="A0A1H8RS58"/>
<name>A0A1H8RS58_9FIRM</name>
<dbReference type="InterPro" id="IPR038266">
    <property type="entry name" value="NapC/NirT_cytc_sf"/>
</dbReference>
<dbReference type="InterPro" id="IPR051174">
    <property type="entry name" value="Cytochrome_c-type_ET"/>
</dbReference>
<feature type="binding site" description="axial binding residue" evidence="14">
    <location>
        <position position="60"/>
    </location>
    <ligand>
        <name>heme</name>
        <dbReference type="ChEBI" id="CHEBI:30413"/>
        <label>3</label>
    </ligand>
    <ligandPart>
        <name>Fe</name>
        <dbReference type="ChEBI" id="CHEBI:18248"/>
    </ligandPart>
</feature>
<evidence type="ECO:0000256" key="4">
    <source>
        <dbReference type="ARBA" id="ARBA00022475"/>
    </source>
</evidence>
<accession>A0A1H8RS58</accession>
<feature type="binding site" description="covalent" evidence="13">
    <location>
        <position position="119"/>
    </location>
    <ligand>
        <name>heme</name>
        <dbReference type="ChEBI" id="CHEBI:30413"/>
        <label>3</label>
    </ligand>
</feature>
<evidence type="ECO:0000313" key="17">
    <source>
        <dbReference type="EMBL" id="SEO69014.1"/>
    </source>
</evidence>
<evidence type="ECO:0000256" key="12">
    <source>
        <dbReference type="PIRNR" id="PIRNR000013"/>
    </source>
</evidence>
<organism evidence="17 18">
    <name type="scientific">Propionispora vibrioides</name>
    <dbReference type="NCBI Taxonomy" id="112903"/>
    <lineage>
        <taxon>Bacteria</taxon>
        <taxon>Bacillati</taxon>
        <taxon>Bacillota</taxon>
        <taxon>Negativicutes</taxon>
        <taxon>Selenomonadales</taxon>
        <taxon>Sporomusaceae</taxon>
        <taxon>Propionispora</taxon>
    </lineage>
</organism>
<evidence type="ECO:0000256" key="5">
    <source>
        <dbReference type="ARBA" id="ARBA00022617"/>
    </source>
</evidence>
<evidence type="ECO:0000256" key="3">
    <source>
        <dbReference type="ARBA" id="ARBA00022448"/>
    </source>
</evidence>
<feature type="binding site" description="covalent" evidence="13">
    <location>
        <position position="139"/>
    </location>
    <ligand>
        <name>heme</name>
        <dbReference type="ChEBI" id="CHEBI:30413"/>
        <label>4</label>
    </ligand>
</feature>
<dbReference type="EMBL" id="FODY01000004">
    <property type="protein sequence ID" value="SEO69014.1"/>
    <property type="molecule type" value="Genomic_DNA"/>
</dbReference>
<dbReference type="PIRSF" id="PIRSF000013">
    <property type="entry name" value="4_hem_cytochrm_NapC"/>
    <property type="match status" value="1"/>
</dbReference>
<evidence type="ECO:0000256" key="8">
    <source>
        <dbReference type="ARBA" id="ARBA00022982"/>
    </source>
</evidence>
<comment type="cofactor">
    <cofactor evidence="13">
        <name>heme</name>
        <dbReference type="ChEBI" id="CHEBI:30413"/>
    </cofactor>
    <text evidence="13">Binds 4 heme groups per subunit.</text>
</comment>
<evidence type="ECO:0000256" key="15">
    <source>
        <dbReference type="SAM" id="Phobius"/>
    </source>
</evidence>
<evidence type="ECO:0000256" key="11">
    <source>
        <dbReference type="ARBA" id="ARBA00023136"/>
    </source>
</evidence>
<dbReference type="GO" id="GO:0005886">
    <property type="term" value="C:plasma membrane"/>
    <property type="evidence" value="ECO:0007669"/>
    <property type="project" value="UniProtKB-SubCell"/>
</dbReference>
<keyword evidence="7 12" id="KW-0479">Metal-binding</keyword>
<dbReference type="Proteomes" id="UP000198847">
    <property type="component" value="Unassembled WGS sequence"/>
</dbReference>
<evidence type="ECO:0000313" key="18">
    <source>
        <dbReference type="Proteomes" id="UP000198847"/>
    </source>
</evidence>
<feature type="binding site" description="axial binding residue" evidence="14">
    <location>
        <position position="48"/>
    </location>
    <ligand>
        <name>heme</name>
        <dbReference type="ChEBI" id="CHEBI:30413"/>
        <label>1</label>
    </ligand>
    <ligandPart>
        <name>Fe</name>
        <dbReference type="ChEBI" id="CHEBI:18248"/>
    </ligandPart>
</feature>
<feature type="binding site" evidence="13">
    <location>
        <position position="89"/>
    </location>
    <ligand>
        <name>a menaquinol</name>
        <dbReference type="ChEBI" id="CHEBI:18151"/>
    </ligand>
</feature>
<keyword evidence="10 12" id="KW-0408">Iron</keyword>
<keyword evidence="8 12" id="KW-0249">Electron transport</keyword>
<keyword evidence="4" id="KW-1003">Cell membrane</keyword>
<evidence type="ECO:0000256" key="10">
    <source>
        <dbReference type="ARBA" id="ARBA00023004"/>
    </source>
</evidence>
<feature type="binding site" description="axial binding residue" evidence="14">
    <location>
        <position position="69"/>
    </location>
    <ligand>
        <name>heme</name>
        <dbReference type="ChEBI" id="CHEBI:30413"/>
        <label>2</label>
    </ligand>
    <ligandPart>
        <name>Fe</name>
        <dbReference type="ChEBI" id="CHEBI:18248"/>
    </ligandPart>
</feature>
<protein>
    <recommendedName>
        <fullName evidence="12">Cytochrome c-type protein</fullName>
    </recommendedName>
</protein>
<evidence type="ECO:0000256" key="2">
    <source>
        <dbReference type="ARBA" id="ARBA00007395"/>
    </source>
</evidence>
<feature type="binding site" description="axial binding residue" evidence="14">
    <location>
        <position position="145"/>
    </location>
    <ligand>
        <name>heme</name>
        <dbReference type="ChEBI" id="CHEBI:30413"/>
        <label>2</label>
    </ligand>
    <ligandPart>
        <name>Fe</name>
        <dbReference type="ChEBI" id="CHEBI:18248"/>
    </ligandPart>
</feature>
<dbReference type="InterPro" id="IPR036280">
    <property type="entry name" value="Multihaem_cyt_sf"/>
</dbReference>
<dbReference type="GO" id="GO:0046872">
    <property type="term" value="F:metal ion binding"/>
    <property type="evidence" value="ECO:0007669"/>
    <property type="project" value="UniProtKB-KW"/>
</dbReference>
<dbReference type="OrthoDB" id="9782159at2"/>
<dbReference type="STRING" id="112903.SAMN04490178_10453"/>
<reference evidence="17 18" key="1">
    <citation type="submission" date="2016-10" db="EMBL/GenBank/DDBJ databases">
        <authorList>
            <person name="de Groot N.N."/>
        </authorList>
    </citation>
    <scope>NUCLEOTIDE SEQUENCE [LARGE SCALE GENOMIC DNA]</scope>
    <source>
        <strain evidence="17 18">DSM 13305</strain>
    </source>
</reference>
<evidence type="ECO:0000256" key="13">
    <source>
        <dbReference type="PIRSR" id="PIRSR000013-1"/>
    </source>
</evidence>
<feature type="binding site" description="covalent" evidence="13">
    <location>
        <position position="65"/>
    </location>
    <ligand>
        <name>heme</name>
        <dbReference type="ChEBI" id="CHEBI:30413"/>
        <label>2</label>
    </ligand>
</feature>
<dbReference type="SUPFAM" id="SSF48695">
    <property type="entry name" value="Multiheme cytochromes"/>
    <property type="match status" value="1"/>
</dbReference>
<comment type="similarity">
    <text evidence="2">Belongs to the NapC/NirT/NrfH family.</text>
</comment>
<evidence type="ECO:0000256" key="9">
    <source>
        <dbReference type="ARBA" id="ARBA00022989"/>
    </source>
</evidence>
<dbReference type="InterPro" id="IPR005126">
    <property type="entry name" value="NapC/NirT_cyt_c_N"/>
</dbReference>
<feature type="binding site" evidence="13">
    <location>
        <position position="82"/>
    </location>
    <ligand>
        <name>a menaquinol</name>
        <dbReference type="ChEBI" id="CHEBI:18151"/>
    </ligand>
</feature>
<sequence length="156" mass="17162">MNFQQFPAGDTIRLILFGAAGAVVAVTIAGAGYAWADSPQFCGSCHSMIEPAATWRQSNHKQFTCTECHLPHDSLAEKLVTKMKTGNRDVYHETLRDYPAALILTQEGRYIIDRNCLRCHSSTVENTAMGQGGQDCIKCHRALIHGRNHSVGGMEQ</sequence>
<feature type="transmembrane region" description="Helical" evidence="15">
    <location>
        <begin position="12"/>
        <end position="36"/>
    </location>
</feature>
<keyword evidence="11 15" id="KW-0472">Membrane</keyword>
<keyword evidence="9 15" id="KW-1133">Transmembrane helix</keyword>
<feature type="binding site" description="axial binding residue" evidence="14">
    <location>
        <position position="89"/>
    </location>
    <ligand>
        <name>heme</name>
        <dbReference type="ChEBI" id="CHEBI:30413"/>
        <label>1</label>
    </ligand>
    <ligandPart>
        <name>Fe</name>
        <dbReference type="ChEBI" id="CHEBI:18248"/>
    </ligandPart>
</feature>
<proteinExistence type="inferred from homology"/>
<evidence type="ECO:0000259" key="16">
    <source>
        <dbReference type="Pfam" id="PF03264"/>
    </source>
</evidence>
<dbReference type="GO" id="GO:0019333">
    <property type="term" value="P:denitrification pathway"/>
    <property type="evidence" value="ECO:0007669"/>
    <property type="project" value="InterPro"/>
</dbReference>
<dbReference type="PANTHER" id="PTHR30333">
    <property type="entry name" value="CYTOCHROME C-TYPE PROTEIN"/>
    <property type="match status" value="1"/>
</dbReference>
<evidence type="ECO:0000256" key="1">
    <source>
        <dbReference type="ARBA" id="ARBA00004162"/>
    </source>
</evidence>
<dbReference type="GO" id="GO:0009055">
    <property type="term" value="F:electron transfer activity"/>
    <property type="evidence" value="ECO:0007669"/>
    <property type="project" value="TreeGrafter"/>
</dbReference>
<dbReference type="RefSeq" id="WP_091744343.1">
    <property type="nucleotide sequence ID" value="NZ_FODY01000004.1"/>
</dbReference>
<dbReference type="GO" id="GO:0020037">
    <property type="term" value="F:heme binding"/>
    <property type="evidence" value="ECO:0007669"/>
    <property type="project" value="InterPro"/>
</dbReference>
<evidence type="ECO:0000256" key="14">
    <source>
        <dbReference type="PIRSR" id="PIRSR000013-2"/>
    </source>
</evidence>
<evidence type="ECO:0000256" key="7">
    <source>
        <dbReference type="ARBA" id="ARBA00022723"/>
    </source>
</evidence>
<dbReference type="GO" id="GO:0009061">
    <property type="term" value="P:anaerobic respiration"/>
    <property type="evidence" value="ECO:0007669"/>
    <property type="project" value="TreeGrafter"/>
</dbReference>
<feature type="binding site" description="covalent" evidence="13">
    <location>
        <position position="42"/>
    </location>
    <ligand>
        <name>heme</name>
        <dbReference type="ChEBI" id="CHEBI:30413"/>
        <label>1</label>
    </ligand>
</feature>
<keyword evidence="3 12" id="KW-0813">Transport</keyword>